<dbReference type="GO" id="GO:0004092">
    <property type="term" value="F:carnitine O-acetyltransferase activity"/>
    <property type="evidence" value="ECO:0007669"/>
    <property type="project" value="TreeGrafter"/>
</dbReference>
<dbReference type="EMBL" id="JAHQIW010006133">
    <property type="protein sequence ID" value="KAJ1368274.1"/>
    <property type="molecule type" value="Genomic_DNA"/>
</dbReference>
<keyword evidence="3" id="KW-0012">Acyltransferase</keyword>
<organism evidence="6 7">
    <name type="scientific">Parelaphostrongylus tenuis</name>
    <name type="common">Meningeal worm</name>
    <dbReference type="NCBI Taxonomy" id="148309"/>
    <lineage>
        <taxon>Eukaryota</taxon>
        <taxon>Metazoa</taxon>
        <taxon>Ecdysozoa</taxon>
        <taxon>Nematoda</taxon>
        <taxon>Chromadorea</taxon>
        <taxon>Rhabditida</taxon>
        <taxon>Rhabditina</taxon>
        <taxon>Rhabditomorpha</taxon>
        <taxon>Strongyloidea</taxon>
        <taxon>Metastrongylidae</taxon>
        <taxon>Parelaphostrongylus</taxon>
    </lineage>
</organism>
<dbReference type="Pfam" id="PF00755">
    <property type="entry name" value="Carn_acyltransf"/>
    <property type="match status" value="1"/>
</dbReference>
<dbReference type="PANTHER" id="PTHR22589">
    <property type="entry name" value="CARNITINE O-ACYLTRANSFERASE"/>
    <property type="match status" value="1"/>
</dbReference>
<accession>A0AAD5R2I4</accession>
<dbReference type="InterPro" id="IPR039551">
    <property type="entry name" value="Cho/carn_acyl_trans"/>
</dbReference>
<evidence type="ECO:0000256" key="1">
    <source>
        <dbReference type="ARBA" id="ARBA00005232"/>
    </source>
</evidence>
<feature type="domain" description="Choline/carnitine acyltransferase" evidence="5">
    <location>
        <begin position="3"/>
        <end position="135"/>
    </location>
</feature>
<evidence type="ECO:0000313" key="6">
    <source>
        <dbReference type="EMBL" id="KAJ1368274.1"/>
    </source>
</evidence>
<dbReference type="SUPFAM" id="SSF52777">
    <property type="entry name" value="CoA-dependent acyltransferases"/>
    <property type="match status" value="2"/>
</dbReference>
<proteinExistence type="inferred from homology"/>
<dbReference type="GO" id="GO:0005777">
    <property type="term" value="C:peroxisome"/>
    <property type="evidence" value="ECO:0007669"/>
    <property type="project" value="TreeGrafter"/>
</dbReference>
<protein>
    <recommendedName>
        <fullName evidence="5">Choline/carnitine acyltransferase domain-containing protein</fullName>
    </recommendedName>
</protein>
<gene>
    <name evidence="6" type="ORF">KIN20_029372</name>
</gene>
<keyword evidence="2" id="KW-0808">Transferase</keyword>
<dbReference type="InterPro" id="IPR042231">
    <property type="entry name" value="Cho/carn_acyl_trans_2"/>
</dbReference>
<evidence type="ECO:0000256" key="2">
    <source>
        <dbReference type="ARBA" id="ARBA00022679"/>
    </source>
</evidence>
<feature type="active site" description="Proton acceptor" evidence="4">
    <location>
        <position position="29"/>
    </location>
</feature>
<dbReference type="InterPro" id="IPR023213">
    <property type="entry name" value="CAT-like_dom_sf"/>
</dbReference>
<dbReference type="AlphaFoldDB" id="A0AAD5R2I4"/>
<evidence type="ECO:0000256" key="3">
    <source>
        <dbReference type="ARBA" id="ARBA00023315"/>
    </source>
</evidence>
<sequence>MSNGCNRCDDKTVQFLIGKNGFVGVNYEHTPAEGPPIATMTDFICDRILASDFKIDTTTSEEQVRRLDFELNDSQKAQIKNSERQLDWVADDLDVAVYTFKRYGKNFPKSVKLSPDSFIQMAFQLAFYRIHSTCPTRNLIQLCFGPAAPDCYGICYNPQETELHFTVTSFKKLWFH</sequence>
<comment type="similarity">
    <text evidence="1">Belongs to the carnitine/choline acetyltransferase family.</text>
</comment>
<keyword evidence="7" id="KW-1185">Reference proteome</keyword>
<dbReference type="Proteomes" id="UP001196413">
    <property type="component" value="Unassembled WGS sequence"/>
</dbReference>
<dbReference type="PANTHER" id="PTHR22589:SF103">
    <property type="entry name" value="CARNITINE O-ACETYL-TRANSFERASE, ISOFORM A-RELATED"/>
    <property type="match status" value="1"/>
</dbReference>
<evidence type="ECO:0000313" key="7">
    <source>
        <dbReference type="Proteomes" id="UP001196413"/>
    </source>
</evidence>
<dbReference type="GO" id="GO:0019254">
    <property type="term" value="P:carnitine metabolic process, CoA-linked"/>
    <property type="evidence" value="ECO:0007669"/>
    <property type="project" value="TreeGrafter"/>
</dbReference>
<reference evidence="6" key="1">
    <citation type="submission" date="2021-06" db="EMBL/GenBank/DDBJ databases">
        <title>Parelaphostrongylus tenuis whole genome reference sequence.</title>
        <authorList>
            <person name="Garwood T.J."/>
            <person name="Larsen P.A."/>
            <person name="Fountain-Jones N.M."/>
            <person name="Garbe J.R."/>
            <person name="Macchietto M.G."/>
            <person name="Kania S.A."/>
            <person name="Gerhold R.W."/>
            <person name="Richards J.E."/>
            <person name="Wolf T.M."/>
        </authorList>
    </citation>
    <scope>NUCLEOTIDE SEQUENCE</scope>
    <source>
        <strain evidence="6">MNPRO001-30</strain>
        <tissue evidence="6">Meninges</tissue>
    </source>
</reference>
<dbReference type="Gene3D" id="3.30.559.70">
    <property type="entry name" value="Choline/Carnitine o-acyltransferase, domain 2"/>
    <property type="match status" value="1"/>
</dbReference>
<evidence type="ECO:0000259" key="5">
    <source>
        <dbReference type="Pfam" id="PF00755"/>
    </source>
</evidence>
<dbReference type="Gene3D" id="3.30.559.10">
    <property type="entry name" value="Chloramphenicol acetyltransferase-like domain"/>
    <property type="match status" value="2"/>
</dbReference>
<dbReference type="InterPro" id="IPR000542">
    <property type="entry name" value="Carn_acyl_trans"/>
</dbReference>
<name>A0AAD5R2I4_PARTN</name>
<comment type="caution">
    <text evidence="6">The sequence shown here is derived from an EMBL/GenBank/DDBJ whole genome shotgun (WGS) entry which is preliminary data.</text>
</comment>
<evidence type="ECO:0000256" key="4">
    <source>
        <dbReference type="PIRSR" id="PIRSR600542-1"/>
    </source>
</evidence>